<dbReference type="Proteomes" id="UP000192569">
    <property type="component" value="Chromosome I"/>
</dbReference>
<accession>A0A1W1V7Z7</accession>
<organism evidence="1 2">
    <name type="scientific">Thermanaeromonas toyohensis ToBE</name>
    <dbReference type="NCBI Taxonomy" id="698762"/>
    <lineage>
        <taxon>Bacteria</taxon>
        <taxon>Bacillati</taxon>
        <taxon>Bacillota</taxon>
        <taxon>Clostridia</taxon>
        <taxon>Neomoorellales</taxon>
        <taxon>Neomoorellaceae</taxon>
        <taxon>Thermanaeromonas</taxon>
    </lineage>
</organism>
<evidence type="ECO:0008006" key="3">
    <source>
        <dbReference type="Google" id="ProtNLM"/>
    </source>
</evidence>
<dbReference type="Gene3D" id="3.30.460.40">
    <property type="match status" value="1"/>
</dbReference>
<dbReference type="OrthoDB" id="1551055at2"/>
<protein>
    <recommendedName>
        <fullName evidence="3">Nucleotidyl transferase AbiEii toxin, Type IV TA system</fullName>
    </recommendedName>
</protein>
<reference evidence="1 2" key="1">
    <citation type="submission" date="2017-04" db="EMBL/GenBank/DDBJ databases">
        <authorList>
            <person name="Afonso C.L."/>
            <person name="Miller P.J."/>
            <person name="Scott M.A."/>
            <person name="Spackman E."/>
            <person name="Goraichik I."/>
            <person name="Dimitrov K.M."/>
            <person name="Suarez D.L."/>
            <person name="Swayne D.E."/>
        </authorList>
    </citation>
    <scope>NUCLEOTIDE SEQUENCE [LARGE SCALE GENOMIC DNA]</scope>
    <source>
        <strain evidence="1 2">ToBE</strain>
    </source>
</reference>
<dbReference type="EMBL" id="LT838272">
    <property type="protein sequence ID" value="SMB89597.1"/>
    <property type="molecule type" value="Genomic_DNA"/>
</dbReference>
<evidence type="ECO:0000313" key="2">
    <source>
        <dbReference type="Proteomes" id="UP000192569"/>
    </source>
</evidence>
<keyword evidence="2" id="KW-1185">Reference proteome</keyword>
<dbReference type="AlphaFoldDB" id="A0A1W1V7Z7"/>
<gene>
    <name evidence="1" type="ORF">SAMN00808754_0182</name>
</gene>
<name>A0A1W1V7Z7_9FIRM</name>
<dbReference type="SUPFAM" id="SSF81301">
    <property type="entry name" value="Nucleotidyltransferase"/>
    <property type="match status" value="1"/>
</dbReference>
<sequence length="188" mass="21406">MSQQKLLEKVICALENAGIQYMLTGSLVSSLQGEPRLTHDIDIVISLPKDAVNKLLAAFSPPDYYLSKESILAAIDEKSMFNLLDVREGDKIDFWILTDEPFDKSRFSRRIVTTFMGLRMYVSAPEDTILAKLRWAKLAGGSEKQLTDALRVYEVQFGKLDMEYMEYWAKQLNVGDLLGEIKRKSCIK</sequence>
<dbReference type="InterPro" id="IPR043519">
    <property type="entry name" value="NT_sf"/>
</dbReference>
<evidence type="ECO:0000313" key="1">
    <source>
        <dbReference type="EMBL" id="SMB89597.1"/>
    </source>
</evidence>
<proteinExistence type="predicted"/>
<dbReference type="STRING" id="698762.SAMN00808754_0182"/>
<dbReference type="RefSeq" id="WP_084663136.1">
    <property type="nucleotide sequence ID" value="NZ_LT838272.1"/>
</dbReference>